<dbReference type="Proteomes" id="UP000483078">
    <property type="component" value="Unassembled WGS sequence"/>
</dbReference>
<evidence type="ECO:0000313" key="3">
    <source>
        <dbReference type="Proteomes" id="UP000483078"/>
    </source>
</evidence>
<dbReference type="EMBL" id="VENJ01000004">
    <property type="protein sequence ID" value="MTJ03725.1"/>
    <property type="molecule type" value="Genomic_DNA"/>
</dbReference>
<dbReference type="InterPro" id="IPR037151">
    <property type="entry name" value="AlkB-like_sf"/>
</dbReference>
<dbReference type="InterPro" id="IPR005123">
    <property type="entry name" value="Oxoglu/Fe-dep_dioxygenase_dom"/>
</dbReference>
<name>A0A7C9HAR5_9RHOB</name>
<dbReference type="GO" id="GO:0070988">
    <property type="term" value="P:demethylation"/>
    <property type="evidence" value="ECO:0007669"/>
    <property type="project" value="InterPro"/>
</dbReference>
<dbReference type="RefSeq" id="WP_273248292.1">
    <property type="nucleotide sequence ID" value="NZ_VENJ01000004.1"/>
</dbReference>
<accession>A0A7C9HAR5</accession>
<evidence type="ECO:0000313" key="2">
    <source>
        <dbReference type="EMBL" id="MTJ03725.1"/>
    </source>
</evidence>
<dbReference type="PANTHER" id="PTHR12463">
    <property type="entry name" value="OXYGENASE-RELATED"/>
    <property type="match status" value="1"/>
</dbReference>
<dbReference type="PROSITE" id="PS51471">
    <property type="entry name" value="FE2OG_OXY"/>
    <property type="match status" value="1"/>
</dbReference>
<protein>
    <submittedName>
        <fullName evidence="2">Alpha-ketoglutarate-dependent dioxygenase AlkB</fullName>
    </submittedName>
</protein>
<dbReference type="SUPFAM" id="SSF51197">
    <property type="entry name" value="Clavaminate synthase-like"/>
    <property type="match status" value="1"/>
</dbReference>
<dbReference type="Pfam" id="PF13532">
    <property type="entry name" value="2OG-FeII_Oxy_2"/>
    <property type="match status" value="1"/>
</dbReference>
<dbReference type="InterPro" id="IPR027450">
    <property type="entry name" value="AlkB-like"/>
</dbReference>
<comment type="caution">
    <text evidence="2">The sequence shown here is derived from an EMBL/GenBank/DDBJ whole genome shotgun (WGS) entry which is preliminary data.</text>
</comment>
<proteinExistence type="predicted"/>
<evidence type="ECO:0000259" key="1">
    <source>
        <dbReference type="PROSITE" id="PS51471"/>
    </source>
</evidence>
<keyword evidence="2" id="KW-0223">Dioxygenase</keyword>
<reference evidence="2 3" key="1">
    <citation type="submission" date="2019-06" db="EMBL/GenBank/DDBJ databases">
        <title>Enrichment of Autotrophic Halophilic Microorganisms from Red Sea Brine Pool Using Microbial Electrosynthesis System.</title>
        <authorList>
            <person name="Alqahtani M.F."/>
            <person name="Bajracharya S."/>
            <person name="Katuri K.P."/>
            <person name="Ali M."/>
            <person name="Saikaly P.E."/>
        </authorList>
    </citation>
    <scope>NUCLEOTIDE SEQUENCE [LARGE SCALE GENOMIC DNA]</scope>
    <source>
        <strain evidence="2">MES6</strain>
    </source>
</reference>
<gene>
    <name evidence="2" type="ORF">FH759_03380</name>
</gene>
<dbReference type="GO" id="GO:0051213">
    <property type="term" value="F:dioxygenase activity"/>
    <property type="evidence" value="ECO:0007669"/>
    <property type="project" value="UniProtKB-KW"/>
</dbReference>
<dbReference type="AlphaFoldDB" id="A0A7C9HAR5"/>
<feature type="domain" description="Fe2OG dioxygenase" evidence="1">
    <location>
        <begin position="98"/>
        <end position="200"/>
    </location>
</feature>
<dbReference type="GO" id="GO:0032451">
    <property type="term" value="F:demethylase activity"/>
    <property type="evidence" value="ECO:0007669"/>
    <property type="project" value="TreeGrafter"/>
</dbReference>
<sequence length="202" mass="22690">MATVPSQLSLFPAGPSPELPDGLIYREDYITGRDADGLLAAVDASPWRADLKRRVQHYGYKYDYKARQARIEDRIGPLPVFLERVAARLAREDVFSQTPDQVIVNEYLPGQGISAHIDCRPCFGDTIAILSLGSACVMRFAHRPSSRTVDLALRPLGLLTISGEARNEWTHAIPARQSDVIDGERHLRSRRVSLTFRTMRFE</sequence>
<organism evidence="2 3">
    <name type="scientific">Sediminimonas qiaohouensis</name>
    <dbReference type="NCBI Taxonomy" id="552061"/>
    <lineage>
        <taxon>Bacteria</taxon>
        <taxon>Pseudomonadati</taxon>
        <taxon>Pseudomonadota</taxon>
        <taxon>Alphaproteobacteria</taxon>
        <taxon>Rhodobacterales</taxon>
        <taxon>Roseobacteraceae</taxon>
        <taxon>Sediminimonas</taxon>
    </lineage>
</organism>
<dbReference type="InterPro" id="IPR032857">
    <property type="entry name" value="ALKBH4"/>
</dbReference>
<dbReference type="PANTHER" id="PTHR12463:SF1">
    <property type="entry name" value="2-OXOGLUTARATE AND FE-DEPENDENT OXYGENASE FAMILY PROTEIN"/>
    <property type="match status" value="1"/>
</dbReference>
<dbReference type="Gene3D" id="2.60.120.590">
    <property type="entry name" value="Alpha-ketoglutarate-dependent dioxygenase AlkB-like"/>
    <property type="match status" value="1"/>
</dbReference>
<keyword evidence="2" id="KW-0560">Oxidoreductase</keyword>